<dbReference type="GO" id="GO:0003855">
    <property type="term" value="F:3-dehydroquinate dehydratase activity"/>
    <property type="evidence" value="ECO:0007669"/>
    <property type="project" value="InterPro"/>
</dbReference>
<evidence type="ECO:0000256" key="2">
    <source>
        <dbReference type="ARBA" id="ARBA00012962"/>
    </source>
</evidence>
<evidence type="ECO:0000256" key="4">
    <source>
        <dbReference type="ARBA" id="ARBA00022857"/>
    </source>
</evidence>
<dbReference type="UniPathway" id="UPA00053">
    <property type="reaction ID" value="UER00087"/>
</dbReference>
<dbReference type="EC" id="1.1.1.25" evidence="2 8"/>
<proteinExistence type="inferred from homology"/>
<protein>
    <recommendedName>
        <fullName evidence="2 8">Shikimate dehydrogenase (NADP(+))</fullName>
        <shortName evidence="8">SDH</shortName>
        <ecNumber evidence="2 8">1.1.1.25</ecNumber>
    </recommendedName>
</protein>
<feature type="active site" description="Proton acceptor" evidence="8">
    <location>
        <position position="302"/>
    </location>
</feature>
<feature type="binding site" evidence="8">
    <location>
        <position position="298"/>
    </location>
    <ligand>
        <name>shikimate</name>
        <dbReference type="ChEBI" id="CHEBI:36208"/>
    </ligand>
</feature>
<dbReference type="NCBIfam" id="TIGR00507">
    <property type="entry name" value="aroE"/>
    <property type="match status" value="1"/>
</dbReference>
<dbReference type="InterPro" id="IPR006151">
    <property type="entry name" value="Shikm_DH/Glu-tRNA_Rdtase"/>
</dbReference>
<dbReference type="InterPro" id="IPR013785">
    <property type="entry name" value="Aldolase_TIM"/>
</dbReference>
<evidence type="ECO:0000256" key="3">
    <source>
        <dbReference type="ARBA" id="ARBA00022605"/>
    </source>
</evidence>
<evidence type="ECO:0000256" key="7">
    <source>
        <dbReference type="ARBA" id="ARBA00049442"/>
    </source>
</evidence>
<dbReference type="AlphaFoldDB" id="A0A1W6LP76"/>
<evidence type="ECO:0000313" key="13">
    <source>
        <dbReference type="Proteomes" id="UP000193334"/>
    </source>
</evidence>
<feature type="binding site" evidence="8">
    <location>
        <position position="449"/>
    </location>
    <ligand>
        <name>NADP(+)</name>
        <dbReference type="ChEBI" id="CHEBI:58349"/>
    </ligand>
</feature>
<organism evidence="12 13">
    <name type="scientific">Sedimentisphaera salicampi</name>
    <dbReference type="NCBI Taxonomy" id="1941349"/>
    <lineage>
        <taxon>Bacteria</taxon>
        <taxon>Pseudomonadati</taxon>
        <taxon>Planctomycetota</taxon>
        <taxon>Phycisphaerae</taxon>
        <taxon>Sedimentisphaerales</taxon>
        <taxon>Sedimentisphaeraceae</taxon>
        <taxon>Sedimentisphaera</taxon>
    </lineage>
</organism>
<evidence type="ECO:0000256" key="8">
    <source>
        <dbReference type="HAMAP-Rule" id="MF_00222"/>
    </source>
</evidence>
<dbReference type="GO" id="GO:0004764">
    <property type="term" value="F:shikimate 3-dehydrogenase (NADP+) activity"/>
    <property type="evidence" value="ECO:0007669"/>
    <property type="project" value="UniProtKB-UniRule"/>
</dbReference>
<dbReference type="Gene3D" id="3.20.20.70">
    <property type="entry name" value="Aldolase class I"/>
    <property type="match status" value="1"/>
</dbReference>
<dbReference type="Gene3D" id="3.40.50.10860">
    <property type="entry name" value="Leucine Dehydrogenase, chain A, domain 1"/>
    <property type="match status" value="1"/>
</dbReference>
<dbReference type="RefSeq" id="WP_085756220.1">
    <property type="nucleotide sequence ID" value="NZ_CP021023.1"/>
</dbReference>
<dbReference type="GO" id="GO:0019632">
    <property type="term" value="P:shikimate metabolic process"/>
    <property type="evidence" value="ECO:0007669"/>
    <property type="project" value="InterPro"/>
</dbReference>
<comment type="subunit">
    <text evidence="8">Homodimer.</text>
</comment>
<dbReference type="CDD" id="cd00502">
    <property type="entry name" value="DHQase_I"/>
    <property type="match status" value="1"/>
</dbReference>
<reference evidence="13" key="1">
    <citation type="submission" date="2017-04" db="EMBL/GenBank/DDBJ databases">
        <title>Comparative genomics and description of representatives of a novel lineage of planctomycetes thriving in anoxic sediments.</title>
        <authorList>
            <person name="Spring S."/>
            <person name="Bunk B."/>
            <person name="Sproer C."/>
        </authorList>
    </citation>
    <scope>NUCLEOTIDE SEQUENCE [LARGE SCALE GENOMIC DNA]</scope>
    <source>
        <strain evidence="13">ST-PulAB-D4</strain>
    </source>
</reference>
<dbReference type="GO" id="GO:0009073">
    <property type="term" value="P:aromatic amino acid family biosynthetic process"/>
    <property type="evidence" value="ECO:0007669"/>
    <property type="project" value="UniProtKB-KW"/>
</dbReference>
<dbReference type="STRING" id="1941349.STSP1_02004"/>
<comment type="function">
    <text evidence="8">Involved in the biosynthesis of the chorismate, which leads to the biosynthesis of aromatic amino acids. Catalyzes the reversible NADPH linked reduction of 3-dehydroshikimate (DHSA) to yield shikimate (SA).</text>
</comment>
<evidence type="ECO:0000313" key="12">
    <source>
        <dbReference type="EMBL" id="ARN57589.1"/>
    </source>
</evidence>
<dbReference type="SUPFAM" id="SSF53223">
    <property type="entry name" value="Aminoacid dehydrogenase-like, N-terminal domain"/>
    <property type="match status" value="1"/>
</dbReference>
<dbReference type="Proteomes" id="UP000193334">
    <property type="component" value="Chromosome"/>
</dbReference>
<keyword evidence="3 8" id="KW-0028">Amino-acid biosynthesis</keyword>
<accession>A0A1W6LP76</accession>
<evidence type="ECO:0000256" key="6">
    <source>
        <dbReference type="ARBA" id="ARBA00023141"/>
    </source>
</evidence>
<name>A0A1W6LP76_9BACT</name>
<feature type="domain" description="Shikimate dehydrogenase substrate binding N-terminal" evidence="10">
    <location>
        <begin position="238"/>
        <end position="328"/>
    </location>
</feature>
<evidence type="ECO:0000256" key="1">
    <source>
        <dbReference type="ARBA" id="ARBA00004871"/>
    </source>
</evidence>
<evidence type="ECO:0000259" key="10">
    <source>
        <dbReference type="Pfam" id="PF08501"/>
    </source>
</evidence>
<dbReference type="InterPro" id="IPR041121">
    <property type="entry name" value="SDH_C"/>
</dbReference>
<feature type="binding site" evidence="8">
    <location>
        <position position="479"/>
    </location>
    <ligand>
        <name>shikimate</name>
        <dbReference type="ChEBI" id="CHEBI:36208"/>
    </ligand>
</feature>
<feature type="binding site" evidence="8">
    <location>
        <position position="451"/>
    </location>
    <ligand>
        <name>shikimate</name>
        <dbReference type="ChEBI" id="CHEBI:36208"/>
    </ligand>
</feature>
<dbReference type="Pfam" id="PF08501">
    <property type="entry name" value="Shikimate_dh_N"/>
    <property type="match status" value="1"/>
</dbReference>
<keyword evidence="13" id="KW-1185">Reference proteome</keyword>
<dbReference type="CDD" id="cd01065">
    <property type="entry name" value="NAD_bind_Shikimate_DH"/>
    <property type="match status" value="1"/>
</dbReference>
<dbReference type="Pfam" id="PF01488">
    <property type="entry name" value="Shikimate_DH"/>
    <property type="match status" value="1"/>
</dbReference>
<dbReference type="Pfam" id="PF01487">
    <property type="entry name" value="DHquinase_I"/>
    <property type="match status" value="1"/>
</dbReference>
<dbReference type="PANTHER" id="PTHR21089:SF1">
    <property type="entry name" value="BIFUNCTIONAL 3-DEHYDROQUINATE DEHYDRATASE_SHIKIMATE DEHYDROGENASE, CHLOROPLASTIC"/>
    <property type="match status" value="1"/>
</dbReference>
<feature type="domain" description="Quinate/shikimate 5-dehydrogenase/glutamyl-tRNA reductase" evidence="9">
    <location>
        <begin position="350"/>
        <end position="407"/>
    </location>
</feature>
<dbReference type="InterPro" id="IPR013708">
    <property type="entry name" value="Shikimate_DH-bd_N"/>
</dbReference>
<dbReference type="SUPFAM" id="SSF51735">
    <property type="entry name" value="NAD(P)-binding Rossmann-fold domains"/>
    <property type="match status" value="1"/>
</dbReference>
<evidence type="ECO:0000256" key="5">
    <source>
        <dbReference type="ARBA" id="ARBA00023002"/>
    </source>
</evidence>
<dbReference type="GO" id="GO:0009423">
    <property type="term" value="P:chorismate biosynthetic process"/>
    <property type="evidence" value="ECO:0007669"/>
    <property type="project" value="UniProtKB-UniRule"/>
</dbReference>
<feature type="binding site" evidence="8">
    <location>
        <begin position="246"/>
        <end position="248"/>
    </location>
    <ligand>
        <name>shikimate</name>
        <dbReference type="ChEBI" id="CHEBI:36208"/>
    </ligand>
</feature>
<dbReference type="Pfam" id="PF18317">
    <property type="entry name" value="SDH_C"/>
    <property type="match status" value="1"/>
</dbReference>
<sequence>MSYLTVPVCEKKKKDFSKRIDKLASSGAEALELRFDFLSKFDLDDVRSFTRQAADTGLKVICTCRDRREGGKNGMSKEFRVSVLREAALSGADFVDCEFANFEGDFKNLLQTAEAESDCRLILSAHNFDGRFESLRGQYDKMQQAAPDAVIKIAYQADNINQCFECFDVLKVRRADAVILAMGEAGKITRILAPKIGSFFCYASKGGKQTAPGQIPLKQMKKLYRFNEINEHTELYGIIASPVEHSMSPLIYNKTFKKEGSSSVFLPLLLEEGTDNFNAFLDNVLSRPWLSFKGFSVTLPHKTNAFDYAARKGELTERAKKIGAVNTLKTSFLIGENTDYSGAQRPLEEAAGELNGMKTAVLGAGGAAKAVVAALTDKGAEVTIFNRTLSKAEALAEQFGCKACQIGYFPMGEAFEVVVNCTSLGMSPKVEACPIDTTFLQKGCIVFDTVYNPPETRLLKEAEQVGARPLGGIEMFVQQAVEQYNFLTGREMNKDYIRKKVLKKIKQ</sequence>
<dbReference type="InterPro" id="IPR001381">
    <property type="entry name" value="DHquinase_I"/>
</dbReference>
<evidence type="ECO:0000259" key="9">
    <source>
        <dbReference type="Pfam" id="PF01488"/>
    </source>
</evidence>
<comment type="pathway">
    <text evidence="1 8">Metabolic intermediate biosynthesis; chorismate biosynthesis; chorismate from D-erythrose 4-phosphate and phosphoenolpyruvate: step 4/7.</text>
</comment>
<dbReference type="GO" id="GO:0008652">
    <property type="term" value="P:amino acid biosynthetic process"/>
    <property type="evidence" value="ECO:0007669"/>
    <property type="project" value="UniProtKB-KW"/>
</dbReference>
<keyword evidence="6 8" id="KW-0057">Aromatic amino acid biosynthesis</keyword>
<dbReference type="SUPFAM" id="SSF51569">
    <property type="entry name" value="Aldolase"/>
    <property type="match status" value="1"/>
</dbReference>
<keyword evidence="5 8" id="KW-0560">Oxidoreductase</keyword>
<dbReference type="KEGG" id="pbp:STSP1_02004"/>
<dbReference type="PANTHER" id="PTHR21089">
    <property type="entry name" value="SHIKIMATE DEHYDROGENASE"/>
    <property type="match status" value="1"/>
</dbReference>
<feature type="binding site" evidence="8">
    <location>
        <begin position="386"/>
        <end position="391"/>
    </location>
    <ligand>
        <name>NADP(+)</name>
        <dbReference type="ChEBI" id="CHEBI:58349"/>
    </ligand>
</feature>
<dbReference type="InterPro" id="IPR022893">
    <property type="entry name" value="Shikimate_DH_fam"/>
</dbReference>
<dbReference type="EMBL" id="CP021023">
    <property type="protein sequence ID" value="ARN57589.1"/>
    <property type="molecule type" value="Genomic_DNA"/>
</dbReference>
<feature type="domain" description="SDH C-terminal" evidence="11">
    <location>
        <begin position="472"/>
        <end position="502"/>
    </location>
</feature>
<keyword evidence="4 8" id="KW-0521">NADP</keyword>
<dbReference type="HAMAP" id="MF_00222">
    <property type="entry name" value="Shikimate_DH_AroE"/>
    <property type="match status" value="1"/>
</dbReference>
<comment type="similarity">
    <text evidence="8">Belongs to the shikimate dehydrogenase family.</text>
</comment>
<feature type="binding site" evidence="8">
    <location>
        <position position="339"/>
    </location>
    <ligand>
        <name>shikimate</name>
        <dbReference type="ChEBI" id="CHEBI:36208"/>
    </ligand>
</feature>
<dbReference type="InterPro" id="IPR011342">
    <property type="entry name" value="Shikimate_DH"/>
</dbReference>
<dbReference type="InterPro" id="IPR036291">
    <property type="entry name" value="NAD(P)-bd_dom_sf"/>
</dbReference>
<gene>
    <name evidence="8 12" type="primary">aroE</name>
    <name evidence="12" type="ORF">STSP1_02004</name>
</gene>
<dbReference type="InterPro" id="IPR046346">
    <property type="entry name" value="Aminoacid_DH-like_N_sf"/>
</dbReference>
<feature type="binding site" evidence="8">
    <location>
        <position position="326"/>
    </location>
    <ligand>
        <name>shikimate</name>
        <dbReference type="ChEBI" id="CHEBI:36208"/>
    </ligand>
</feature>
<feature type="binding site" evidence="8">
    <location>
        <position position="472"/>
    </location>
    <ligand>
        <name>NADP(+)</name>
        <dbReference type="ChEBI" id="CHEBI:58349"/>
    </ligand>
</feature>
<dbReference type="GO" id="GO:0050661">
    <property type="term" value="F:NADP binding"/>
    <property type="evidence" value="ECO:0007669"/>
    <property type="project" value="InterPro"/>
</dbReference>
<feature type="binding site" evidence="8">
    <location>
        <position position="317"/>
    </location>
    <ligand>
        <name>NADP(+)</name>
        <dbReference type="ChEBI" id="CHEBI:58349"/>
    </ligand>
</feature>
<evidence type="ECO:0000259" key="11">
    <source>
        <dbReference type="Pfam" id="PF18317"/>
    </source>
</evidence>
<dbReference type="Gene3D" id="3.40.50.720">
    <property type="entry name" value="NAD(P)-binding Rossmann-like Domain"/>
    <property type="match status" value="1"/>
</dbReference>
<comment type="catalytic activity">
    <reaction evidence="7 8">
        <text>shikimate + NADP(+) = 3-dehydroshikimate + NADPH + H(+)</text>
        <dbReference type="Rhea" id="RHEA:17737"/>
        <dbReference type="ChEBI" id="CHEBI:15378"/>
        <dbReference type="ChEBI" id="CHEBI:16630"/>
        <dbReference type="ChEBI" id="CHEBI:36208"/>
        <dbReference type="ChEBI" id="CHEBI:57783"/>
        <dbReference type="ChEBI" id="CHEBI:58349"/>
        <dbReference type="EC" id="1.1.1.25"/>
    </reaction>
</comment>
<feature type="binding site" evidence="8">
    <location>
        <begin position="363"/>
        <end position="367"/>
    </location>
    <ligand>
        <name>NADP(+)</name>
        <dbReference type="ChEBI" id="CHEBI:58349"/>
    </ligand>
</feature>